<evidence type="ECO:0000313" key="2">
    <source>
        <dbReference type="Proteomes" id="UP000240212"/>
    </source>
</evidence>
<protein>
    <submittedName>
        <fullName evidence="1">DUF1488 domain-containing protein</fullName>
    </submittedName>
</protein>
<organism evidence="1 2">
    <name type="scientific">Siccibacter turicensis</name>
    <dbReference type="NCBI Taxonomy" id="357233"/>
    <lineage>
        <taxon>Bacteria</taxon>
        <taxon>Pseudomonadati</taxon>
        <taxon>Pseudomonadota</taxon>
        <taxon>Gammaproteobacteria</taxon>
        <taxon>Enterobacterales</taxon>
        <taxon>Enterobacteriaceae</taxon>
        <taxon>Siccibacter</taxon>
    </lineage>
</organism>
<accession>A0A2P8VE85</accession>
<dbReference type="EMBL" id="PYEP01000014">
    <property type="protein sequence ID" value="PSN05859.1"/>
    <property type="molecule type" value="Genomic_DNA"/>
</dbReference>
<proteinExistence type="predicted"/>
<dbReference type="InterPro" id="IPR009962">
    <property type="entry name" value="DUF1488"/>
</dbReference>
<dbReference type="Proteomes" id="UP000240212">
    <property type="component" value="Unassembled WGS sequence"/>
</dbReference>
<reference evidence="1 2" key="1">
    <citation type="submission" date="2018-03" db="EMBL/GenBank/DDBJ databases">
        <title>Draft genome sequence of the first documented clinical Siccibacter turicensis isolate in Austria.</title>
        <authorList>
            <person name="Lepuschitz S."/>
            <person name="Pekard-Amenitsch S."/>
            <person name="Haunold R."/>
            <person name="Schill S."/>
            <person name="Mach R."/>
            <person name="Allerberger F."/>
            <person name="Ruppitsch W."/>
            <person name="Forsythe S.J."/>
        </authorList>
    </citation>
    <scope>NUCLEOTIDE SEQUENCE [LARGE SCALE GENOMIC DNA]</scope>
    <source>
        <strain evidence="1 2">6100069499-17</strain>
    </source>
</reference>
<dbReference type="AlphaFoldDB" id="A0A2P8VE85"/>
<gene>
    <name evidence="1" type="ORF">C7G83_19605</name>
</gene>
<keyword evidence="2" id="KW-1185">Reference proteome</keyword>
<dbReference type="OrthoDB" id="6465020at2"/>
<dbReference type="Pfam" id="PF07369">
    <property type="entry name" value="DUF1488"/>
    <property type="match status" value="1"/>
</dbReference>
<name>A0A2P8VE85_9ENTR</name>
<evidence type="ECO:0000313" key="1">
    <source>
        <dbReference type="EMBL" id="PSN05859.1"/>
    </source>
</evidence>
<dbReference type="STRING" id="1388748.GCA_000463155_00244"/>
<comment type="caution">
    <text evidence="1">The sequence shown here is derived from an EMBL/GenBank/DDBJ whole genome shotgun (WGS) entry which is preliminary data.</text>
</comment>
<sequence>MNQSIQFPDREEWDETRAAVCFPALVNGMQCRCAIAGESLARRFGGDTPAQWLAAFRTNRWDLEEEAERLIVNQQDDEFGWFWLS</sequence>
<dbReference type="SUPFAM" id="SSF160272">
    <property type="entry name" value="Shew3726-like"/>
    <property type="match status" value="1"/>
</dbReference>
<dbReference type="Gene3D" id="3.30.160.140">
    <property type="entry name" value="Shew3726-like"/>
    <property type="match status" value="1"/>
</dbReference>
<dbReference type="RefSeq" id="WP_106878382.1">
    <property type="nucleotide sequence ID" value="NZ_PYEP01000014.1"/>
</dbReference>
<dbReference type="InterPro" id="IPR036692">
    <property type="entry name" value="Shew3726-like_sf"/>
</dbReference>